<evidence type="ECO:0000313" key="11">
    <source>
        <dbReference type="Proteomes" id="UP000184356"/>
    </source>
</evidence>
<evidence type="ECO:0000256" key="7">
    <source>
        <dbReference type="ARBA" id="ARBA00023242"/>
    </source>
</evidence>
<dbReference type="Proteomes" id="UP000184356">
    <property type="component" value="Unassembled WGS sequence"/>
</dbReference>
<feature type="compositionally biased region" description="Basic and acidic residues" evidence="8">
    <location>
        <begin position="112"/>
        <end position="121"/>
    </location>
</feature>
<dbReference type="PANTHER" id="PTHR31845">
    <property type="entry name" value="FINGER DOMAIN PROTEIN, PUTATIVE-RELATED"/>
    <property type="match status" value="1"/>
</dbReference>
<dbReference type="GO" id="GO:0006351">
    <property type="term" value="P:DNA-templated transcription"/>
    <property type="evidence" value="ECO:0007669"/>
    <property type="project" value="InterPro"/>
</dbReference>
<dbReference type="PANTHER" id="PTHR31845:SF17">
    <property type="entry name" value="ZN(II)2CYS6 TRANSCRIPTION FACTOR (EUROFUNG)"/>
    <property type="match status" value="1"/>
</dbReference>
<evidence type="ECO:0000256" key="8">
    <source>
        <dbReference type="SAM" id="MobiDB-lite"/>
    </source>
</evidence>
<dbReference type="SUPFAM" id="SSF57701">
    <property type="entry name" value="Zn2/Cys6 DNA-binding domain"/>
    <property type="match status" value="1"/>
</dbReference>
<dbReference type="InterPro" id="IPR001138">
    <property type="entry name" value="Zn2Cys6_DnaBD"/>
</dbReference>
<sequence length="622" mass="69719">MEDEIAALRDTFGDRKPPEISRKITACVACRKQKIKCHMKADGQPPCTRCAKRGLPCTVNRSLQMLLEDDITWKHGVAEKIRRLEGVTNELMARVPGPAIQAAIQTAIHPQEQTRPEHVEPTESTEEQTWEVDPKCEPASIPASCISEMSNPSPREALVPSPANLISRGILTRHEGEELFQRYHERLDHLLYRILGDHQSLETVLASSPLLTAAICTVAALHSQTFGHLFDKCYREFKQLVGATTFSRSHNVDDVRGLCIGAFWLHELSWSLAGTAVRIALEIKLNHSIYQALKGVRSAYMQTRLYYLVYVCDHHCSVLYGRPPMSRDCDSIKAATSFLETEHATEDDVRLVSQVKIWLISASVFDTFGVDVETPVPPSKLAQLRRFSIALDTWYADWSDSFGPNARVGNYPAKGVGLHFHFVKLYLCSHAFRGAQPQAQSQSQSAPDLPKRRFSSPEMEEIANTAVLCAASILGVMTADTELQSLLNGLPLCFDTMIAFAVVFLLKVATEYTDAVTLDKGKMLSLVDRTIAMLQRTTSEMHRQHLLVRIWCGVQRLRGNNNNISVPRHEAPIFRTPQTSPVDLFQGDIEWMQNMSDFDLFNLQAPLSGLGEWPLDGEFHNL</sequence>
<dbReference type="EMBL" id="KV878583">
    <property type="protein sequence ID" value="OJJ62931.1"/>
    <property type="molecule type" value="Genomic_DNA"/>
</dbReference>
<dbReference type="GO" id="GO:0005634">
    <property type="term" value="C:nucleus"/>
    <property type="evidence" value="ECO:0007669"/>
    <property type="project" value="UniProtKB-SubCell"/>
</dbReference>
<dbReference type="PROSITE" id="PS00463">
    <property type="entry name" value="ZN2_CY6_FUNGAL_1"/>
    <property type="match status" value="1"/>
</dbReference>
<dbReference type="InterPro" id="IPR007219">
    <property type="entry name" value="XnlR_reg_dom"/>
</dbReference>
<dbReference type="GO" id="GO:0008270">
    <property type="term" value="F:zinc ion binding"/>
    <property type="evidence" value="ECO:0007669"/>
    <property type="project" value="InterPro"/>
</dbReference>
<dbReference type="InterPro" id="IPR051089">
    <property type="entry name" value="prtT"/>
</dbReference>
<dbReference type="PROSITE" id="PS50048">
    <property type="entry name" value="ZN2_CY6_FUNGAL_2"/>
    <property type="match status" value="1"/>
</dbReference>
<dbReference type="GO" id="GO:0000976">
    <property type="term" value="F:transcription cis-regulatory region binding"/>
    <property type="evidence" value="ECO:0007669"/>
    <property type="project" value="TreeGrafter"/>
</dbReference>
<dbReference type="RefSeq" id="XP_040706737.1">
    <property type="nucleotide sequence ID" value="XM_040846315.1"/>
</dbReference>
<dbReference type="AlphaFoldDB" id="A0A1L9TU47"/>
<keyword evidence="4" id="KW-0805">Transcription regulation</keyword>
<proteinExistence type="predicted"/>
<feature type="domain" description="Zn(2)-C6 fungal-type" evidence="9">
    <location>
        <begin position="26"/>
        <end position="59"/>
    </location>
</feature>
<gene>
    <name evidence="10" type="ORF">ASPSYDRAFT_41639</name>
</gene>
<keyword evidence="5" id="KW-0238">DNA-binding</keyword>
<evidence type="ECO:0000256" key="1">
    <source>
        <dbReference type="ARBA" id="ARBA00004123"/>
    </source>
</evidence>
<evidence type="ECO:0000256" key="4">
    <source>
        <dbReference type="ARBA" id="ARBA00023015"/>
    </source>
</evidence>
<dbReference type="VEuPathDB" id="FungiDB:ASPSYDRAFT_41639"/>
<dbReference type="OrthoDB" id="4060227at2759"/>
<dbReference type="GO" id="GO:0000981">
    <property type="term" value="F:DNA-binding transcription factor activity, RNA polymerase II-specific"/>
    <property type="evidence" value="ECO:0007669"/>
    <property type="project" value="InterPro"/>
</dbReference>
<reference evidence="11" key="1">
    <citation type="journal article" date="2017" name="Genome Biol.">
        <title>Comparative genomics reveals high biological diversity and specific adaptations in the industrially and medically important fungal genus Aspergillus.</title>
        <authorList>
            <person name="de Vries R.P."/>
            <person name="Riley R."/>
            <person name="Wiebenga A."/>
            <person name="Aguilar-Osorio G."/>
            <person name="Amillis S."/>
            <person name="Uchima C.A."/>
            <person name="Anderluh G."/>
            <person name="Asadollahi M."/>
            <person name="Askin M."/>
            <person name="Barry K."/>
            <person name="Battaglia E."/>
            <person name="Bayram O."/>
            <person name="Benocci T."/>
            <person name="Braus-Stromeyer S.A."/>
            <person name="Caldana C."/>
            <person name="Canovas D."/>
            <person name="Cerqueira G.C."/>
            <person name="Chen F."/>
            <person name="Chen W."/>
            <person name="Choi C."/>
            <person name="Clum A."/>
            <person name="Dos Santos R.A."/>
            <person name="Damasio A.R."/>
            <person name="Diallinas G."/>
            <person name="Emri T."/>
            <person name="Fekete E."/>
            <person name="Flipphi M."/>
            <person name="Freyberg S."/>
            <person name="Gallo A."/>
            <person name="Gournas C."/>
            <person name="Habgood R."/>
            <person name="Hainaut M."/>
            <person name="Harispe M.L."/>
            <person name="Henrissat B."/>
            <person name="Hilden K.S."/>
            <person name="Hope R."/>
            <person name="Hossain A."/>
            <person name="Karabika E."/>
            <person name="Karaffa L."/>
            <person name="Karanyi Z."/>
            <person name="Krasevec N."/>
            <person name="Kuo A."/>
            <person name="Kusch H."/>
            <person name="LaButti K."/>
            <person name="Lagendijk E.L."/>
            <person name="Lapidus A."/>
            <person name="Levasseur A."/>
            <person name="Lindquist E."/>
            <person name="Lipzen A."/>
            <person name="Logrieco A.F."/>
            <person name="MacCabe A."/>
            <person name="Maekelae M.R."/>
            <person name="Malavazi I."/>
            <person name="Melin P."/>
            <person name="Meyer V."/>
            <person name="Mielnichuk N."/>
            <person name="Miskei M."/>
            <person name="Molnar A.P."/>
            <person name="Mule G."/>
            <person name="Ngan C.Y."/>
            <person name="Orejas M."/>
            <person name="Orosz E."/>
            <person name="Ouedraogo J.P."/>
            <person name="Overkamp K.M."/>
            <person name="Park H.-S."/>
            <person name="Perrone G."/>
            <person name="Piumi F."/>
            <person name="Punt P.J."/>
            <person name="Ram A.F."/>
            <person name="Ramon A."/>
            <person name="Rauscher S."/>
            <person name="Record E."/>
            <person name="Riano-Pachon D.M."/>
            <person name="Robert V."/>
            <person name="Roehrig J."/>
            <person name="Ruller R."/>
            <person name="Salamov A."/>
            <person name="Salih N.S."/>
            <person name="Samson R.A."/>
            <person name="Sandor E."/>
            <person name="Sanguinetti M."/>
            <person name="Schuetze T."/>
            <person name="Sepcic K."/>
            <person name="Shelest E."/>
            <person name="Sherlock G."/>
            <person name="Sophianopoulou V."/>
            <person name="Squina F.M."/>
            <person name="Sun H."/>
            <person name="Susca A."/>
            <person name="Todd R.B."/>
            <person name="Tsang A."/>
            <person name="Unkles S.E."/>
            <person name="van de Wiele N."/>
            <person name="van Rossen-Uffink D."/>
            <person name="Oliveira J.V."/>
            <person name="Vesth T.C."/>
            <person name="Visser J."/>
            <person name="Yu J.-H."/>
            <person name="Zhou M."/>
            <person name="Andersen M.R."/>
            <person name="Archer D.B."/>
            <person name="Baker S.E."/>
            <person name="Benoit I."/>
            <person name="Brakhage A.A."/>
            <person name="Braus G.H."/>
            <person name="Fischer R."/>
            <person name="Frisvad J.C."/>
            <person name="Goldman G.H."/>
            <person name="Houbraken J."/>
            <person name="Oakley B."/>
            <person name="Pocsi I."/>
            <person name="Scazzocchio C."/>
            <person name="Seiboth B."/>
            <person name="vanKuyk P.A."/>
            <person name="Wortman J."/>
            <person name="Dyer P.S."/>
            <person name="Grigoriev I.V."/>
        </authorList>
    </citation>
    <scope>NUCLEOTIDE SEQUENCE [LARGE SCALE GENOMIC DNA]</scope>
    <source>
        <strain evidence="11">CBS 593.65</strain>
    </source>
</reference>
<keyword evidence="3" id="KW-0862">Zinc</keyword>
<organism evidence="10 11">
    <name type="scientific">Aspergillus sydowii CBS 593.65</name>
    <dbReference type="NCBI Taxonomy" id="1036612"/>
    <lineage>
        <taxon>Eukaryota</taxon>
        <taxon>Fungi</taxon>
        <taxon>Dikarya</taxon>
        <taxon>Ascomycota</taxon>
        <taxon>Pezizomycotina</taxon>
        <taxon>Eurotiomycetes</taxon>
        <taxon>Eurotiomycetidae</taxon>
        <taxon>Eurotiales</taxon>
        <taxon>Aspergillaceae</taxon>
        <taxon>Aspergillus</taxon>
        <taxon>Aspergillus subgen. Nidulantes</taxon>
    </lineage>
</organism>
<evidence type="ECO:0000256" key="6">
    <source>
        <dbReference type="ARBA" id="ARBA00023163"/>
    </source>
</evidence>
<dbReference type="SMART" id="SM00906">
    <property type="entry name" value="Fungal_trans"/>
    <property type="match status" value="1"/>
</dbReference>
<protein>
    <recommendedName>
        <fullName evidence="9">Zn(2)-C6 fungal-type domain-containing protein</fullName>
    </recommendedName>
</protein>
<dbReference type="CDD" id="cd00067">
    <property type="entry name" value="GAL4"/>
    <property type="match status" value="1"/>
</dbReference>
<dbReference type="CDD" id="cd12148">
    <property type="entry name" value="fungal_TF_MHR"/>
    <property type="match status" value="1"/>
</dbReference>
<evidence type="ECO:0000313" key="10">
    <source>
        <dbReference type="EMBL" id="OJJ62931.1"/>
    </source>
</evidence>
<dbReference type="Pfam" id="PF00172">
    <property type="entry name" value="Zn_clus"/>
    <property type="match status" value="1"/>
</dbReference>
<dbReference type="SMART" id="SM00066">
    <property type="entry name" value="GAL4"/>
    <property type="match status" value="1"/>
</dbReference>
<keyword evidence="6" id="KW-0804">Transcription</keyword>
<dbReference type="GeneID" id="63762388"/>
<dbReference type="InterPro" id="IPR036864">
    <property type="entry name" value="Zn2-C6_fun-type_DNA-bd_sf"/>
</dbReference>
<name>A0A1L9TU47_9EURO</name>
<dbReference type="Gene3D" id="4.10.240.10">
    <property type="entry name" value="Zn(2)-C6 fungal-type DNA-binding domain"/>
    <property type="match status" value="1"/>
</dbReference>
<feature type="region of interest" description="Disordered" evidence="8">
    <location>
        <begin position="111"/>
        <end position="133"/>
    </location>
</feature>
<evidence type="ECO:0000256" key="3">
    <source>
        <dbReference type="ARBA" id="ARBA00022833"/>
    </source>
</evidence>
<accession>A0A1L9TU47</accession>
<evidence type="ECO:0000259" key="9">
    <source>
        <dbReference type="PROSITE" id="PS50048"/>
    </source>
</evidence>
<evidence type="ECO:0000256" key="5">
    <source>
        <dbReference type="ARBA" id="ARBA00023125"/>
    </source>
</evidence>
<comment type="subcellular location">
    <subcellularLocation>
        <location evidence="1">Nucleus</location>
    </subcellularLocation>
</comment>
<keyword evidence="7" id="KW-0539">Nucleus</keyword>
<keyword evidence="11" id="KW-1185">Reference proteome</keyword>
<evidence type="ECO:0000256" key="2">
    <source>
        <dbReference type="ARBA" id="ARBA00022723"/>
    </source>
</evidence>
<keyword evidence="2" id="KW-0479">Metal-binding</keyword>
<dbReference type="STRING" id="1036612.A0A1L9TU47"/>